<keyword evidence="1" id="KW-0732">Signal</keyword>
<dbReference type="Proteomes" id="UP000054018">
    <property type="component" value="Unassembled WGS sequence"/>
</dbReference>
<feature type="signal peptide" evidence="1">
    <location>
        <begin position="1"/>
        <end position="19"/>
    </location>
</feature>
<dbReference type="EMBL" id="KN833685">
    <property type="protein sequence ID" value="KIK30938.1"/>
    <property type="molecule type" value="Genomic_DNA"/>
</dbReference>
<dbReference type="HOGENOM" id="CLU_1267251_0_0_1"/>
<keyword evidence="3" id="KW-1185">Reference proteome</keyword>
<reference evidence="3" key="2">
    <citation type="submission" date="2015-01" db="EMBL/GenBank/DDBJ databases">
        <title>Evolutionary Origins and Diversification of the Mycorrhizal Mutualists.</title>
        <authorList>
            <consortium name="DOE Joint Genome Institute"/>
            <consortium name="Mycorrhizal Genomics Consortium"/>
            <person name="Kohler A."/>
            <person name="Kuo A."/>
            <person name="Nagy L.G."/>
            <person name="Floudas D."/>
            <person name="Copeland A."/>
            <person name="Barry K.W."/>
            <person name="Cichocki N."/>
            <person name="Veneault-Fourrey C."/>
            <person name="LaButti K."/>
            <person name="Lindquist E.A."/>
            <person name="Lipzen A."/>
            <person name="Lundell T."/>
            <person name="Morin E."/>
            <person name="Murat C."/>
            <person name="Riley R."/>
            <person name="Ohm R."/>
            <person name="Sun H."/>
            <person name="Tunlid A."/>
            <person name="Henrissat B."/>
            <person name="Grigoriev I.V."/>
            <person name="Hibbett D.S."/>
            <person name="Martin F."/>
        </authorList>
    </citation>
    <scope>NUCLEOTIDE SEQUENCE [LARGE SCALE GENOMIC DNA]</scope>
    <source>
        <strain evidence="3">441</strain>
    </source>
</reference>
<reference evidence="2 3" key="1">
    <citation type="submission" date="2014-04" db="EMBL/GenBank/DDBJ databases">
        <authorList>
            <consortium name="DOE Joint Genome Institute"/>
            <person name="Kuo A."/>
            <person name="Kohler A."/>
            <person name="Costa M.D."/>
            <person name="Nagy L.G."/>
            <person name="Floudas D."/>
            <person name="Copeland A."/>
            <person name="Barry K.W."/>
            <person name="Cichocki N."/>
            <person name="Veneault-Fourrey C."/>
            <person name="LaButti K."/>
            <person name="Lindquist E.A."/>
            <person name="Lipzen A."/>
            <person name="Lundell T."/>
            <person name="Morin E."/>
            <person name="Murat C."/>
            <person name="Sun H."/>
            <person name="Tunlid A."/>
            <person name="Henrissat B."/>
            <person name="Grigoriev I.V."/>
            <person name="Hibbett D.S."/>
            <person name="Martin F."/>
            <person name="Nordberg H.P."/>
            <person name="Cantor M.N."/>
            <person name="Hua S.X."/>
        </authorList>
    </citation>
    <scope>NUCLEOTIDE SEQUENCE [LARGE SCALE GENOMIC DNA]</scope>
    <source>
        <strain evidence="2 3">441</strain>
    </source>
</reference>
<evidence type="ECO:0000256" key="1">
    <source>
        <dbReference type="SAM" id="SignalP"/>
    </source>
</evidence>
<evidence type="ECO:0008006" key="4">
    <source>
        <dbReference type="Google" id="ProtNLM"/>
    </source>
</evidence>
<evidence type="ECO:0000313" key="3">
    <source>
        <dbReference type="Proteomes" id="UP000054018"/>
    </source>
</evidence>
<name>A0A0D0AFN2_9AGAM</name>
<protein>
    <recommendedName>
        <fullName evidence="4">Carbohydrate-binding module family 19 domain-containing protein</fullName>
    </recommendedName>
</protein>
<feature type="chain" id="PRO_5002218702" description="Carbohydrate-binding module family 19 domain-containing protein" evidence="1">
    <location>
        <begin position="20"/>
        <end position="225"/>
    </location>
</feature>
<sequence length="225" mass="24040">MRSFSFLAVTLSSALLTTAASLYSKRSTAYLQQNGPAAKALNDKYATLTASSSCNDGDVACINGQFASCWDGSYHLYSCPGNWTCAAIPNEWSDGTTTTCDSPDNIEYRFSVAGVSETRRSVSDRPKALESRSTAYLQQNGPAAKALNDKYATLTASSSCNDGDVACINGQFASCWDGSYHLYSCPGNWTCAAIPNEWSTGTTTTCDSPDDISWRFSTAGVSETK</sequence>
<dbReference type="AlphaFoldDB" id="A0A0D0AFN2"/>
<accession>A0A0D0AFN2</accession>
<proteinExistence type="predicted"/>
<evidence type="ECO:0000313" key="2">
    <source>
        <dbReference type="EMBL" id="KIK30938.1"/>
    </source>
</evidence>
<dbReference type="OrthoDB" id="2362516at2759"/>
<organism evidence="2 3">
    <name type="scientific">Pisolithus microcarpus 441</name>
    <dbReference type="NCBI Taxonomy" id="765257"/>
    <lineage>
        <taxon>Eukaryota</taxon>
        <taxon>Fungi</taxon>
        <taxon>Dikarya</taxon>
        <taxon>Basidiomycota</taxon>
        <taxon>Agaricomycotina</taxon>
        <taxon>Agaricomycetes</taxon>
        <taxon>Agaricomycetidae</taxon>
        <taxon>Boletales</taxon>
        <taxon>Sclerodermatineae</taxon>
        <taxon>Pisolithaceae</taxon>
        <taxon>Pisolithus</taxon>
    </lineage>
</organism>
<gene>
    <name evidence="2" type="ORF">PISMIDRAFT_669870</name>
</gene>